<evidence type="ECO:0000313" key="2">
    <source>
        <dbReference type="Proteomes" id="UP001162501"/>
    </source>
</evidence>
<dbReference type="EMBL" id="OX596094">
    <property type="protein sequence ID" value="CAM9392468.1"/>
    <property type="molecule type" value="Genomic_DNA"/>
</dbReference>
<gene>
    <name evidence="1" type="ORF">MRATA1EN22A_LOCUS1879</name>
</gene>
<reference evidence="1" key="1">
    <citation type="submission" date="2023-05" db="EMBL/GenBank/DDBJ databases">
        <authorList>
            <consortium name="ELIXIR-Norway"/>
        </authorList>
    </citation>
    <scope>NUCLEOTIDE SEQUENCE</scope>
</reference>
<name>A0AC59Y5Q1_RANTA</name>
<accession>A0AC59Y5Q1</accession>
<dbReference type="Proteomes" id="UP001162501">
    <property type="component" value="Chromosome 10"/>
</dbReference>
<protein>
    <submittedName>
        <fullName evidence="1">Uncharacterized protein</fullName>
    </submittedName>
</protein>
<proteinExistence type="predicted"/>
<organism evidence="1 2">
    <name type="scientific">Rangifer tarandus platyrhynchus</name>
    <name type="common">Svalbard reindeer</name>
    <dbReference type="NCBI Taxonomy" id="3082113"/>
    <lineage>
        <taxon>Eukaryota</taxon>
        <taxon>Metazoa</taxon>
        <taxon>Chordata</taxon>
        <taxon>Craniata</taxon>
        <taxon>Vertebrata</taxon>
        <taxon>Euteleostomi</taxon>
        <taxon>Mammalia</taxon>
        <taxon>Eutheria</taxon>
        <taxon>Laurasiatheria</taxon>
        <taxon>Artiodactyla</taxon>
        <taxon>Ruminantia</taxon>
        <taxon>Pecora</taxon>
        <taxon>Cervidae</taxon>
        <taxon>Odocoileinae</taxon>
        <taxon>Rangifer</taxon>
    </lineage>
</organism>
<sequence length="111" mass="11436">MEAFVLSPRSSQEQGASSLLQAAMQHAFSSPSLTLSSADSTHAAPVAGLCRKVAGHHGRGPGIAGAQARSLTPPLTGTFGSSLTYQALFSAVEYSSEQDRSPGEWTFEGGP</sequence>
<reference evidence="1" key="2">
    <citation type="submission" date="2025-03" db="EMBL/GenBank/DDBJ databases">
        <authorList>
            <consortium name="ELIXIR-Norway"/>
            <consortium name="Elixir Norway"/>
        </authorList>
    </citation>
    <scope>NUCLEOTIDE SEQUENCE</scope>
</reference>
<evidence type="ECO:0000313" key="1">
    <source>
        <dbReference type="EMBL" id="CAM9392468.1"/>
    </source>
</evidence>